<dbReference type="EMBL" id="LR796996">
    <property type="protein sequence ID" value="CAB4180694.1"/>
    <property type="molecule type" value="Genomic_DNA"/>
</dbReference>
<dbReference type="EMBL" id="LR797505">
    <property type="protein sequence ID" value="CAB4221795.1"/>
    <property type="molecule type" value="Genomic_DNA"/>
</dbReference>
<evidence type="ECO:0000313" key="1">
    <source>
        <dbReference type="EMBL" id="CAB4144349.1"/>
    </source>
</evidence>
<name>A0A6J5R0F5_9CAUD</name>
<dbReference type="EMBL" id="LR797152">
    <property type="protein sequence ID" value="CAB4190133.1"/>
    <property type="molecule type" value="Genomic_DNA"/>
</dbReference>
<accession>A0A6J5R0F5</accession>
<evidence type="ECO:0000313" key="4">
    <source>
        <dbReference type="EMBL" id="CAB4221795.1"/>
    </source>
</evidence>
<dbReference type="EMBL" id="LR796439">
    <property type="protein sequence ID" value="CAB4144349.1"/>
    <property type="molecule type" value="Genomic_DNA"/>
</dbReference>
<evidence type="ECO:0000313" key="3">
    <source>
        <dbReference type="EMBL" id="CAB4190133.1"/>
    </source>
</evidence>
<evidence type="ECO:0000313" key="2">
    <source>
        <dbReference type="EMBL" id="CAB4180694.1"/>
    </source>
</evidence>
<proteinExistence type="predicted"/>
<sequence length="72" mass="8522">MASKTQSIARRRTTKQEADHSAWMMGKLFDFMKIRREMRRRKHKLPETLVAAVDKLDAEMTTEFIRLISVAR</sequence>
<protein>
    <submittedName>
        <fullName evidence="3">Uncharacterized protein</fullName>
    </submittedName>
</protein>
<gene>
    <name evidence="2" type="ORF">UFOVP1045_82</name>
    <name evidence="3" type="ORF">UFOVP1194_36</name>
    <name evidence="4" type="ORF">UFOVP1641_32</name>
    <name evidence="1" type="ORF">UFOVP466_35</name>
</gene>
<reference evidence="3" key="1">
    <citation type="submission" date="2020-05" db="EMBL/GenBank/DDBJ databases">
        <authorList>
            <person name="Chiriac C."/>
            <person name="Salcher M."/>
            <person name="Ghai R."/>
            <person name="Kavagutti S V."/>
        </authorList>
    </citation>
    <scope>NUCLEOTIDE SEQUENCE</scope>
</reference>
<organism evidence="3">
    <name type="scientific">uncultured Caudovirales phage</name>
    <dbReference type="NCBI Taxonomy" id="2100421"/>
    <lineage>
        <taxon>Viruses</taxon>
        <taxon>Duplodnaviria</taxon>
        <taxon>Heunggongvirae</taxon>
        <taxon>Uroviricota</taxon>
        <taxon>Caudoviricetes</taxon>
        <taxon>Peduoviridae</taxon>
        <taxon>Maltschvirus</taxon>
        <taxon>Maltschvirus maltsch</taxon>
    </lineage>
</organism>